<dbReference type="PANTHER" id="PTHR23236:SF92">
    <property type="entry name" value="POLYADENYLATE-BINDING PROTEIN 1"/>
    <property type="match status" value="1"/>
</dbReference>
<sequence>MEHFDANEFEEMDDNLNPNSGTISSTNEKEEEYESLQLVRNKLAAMEAESQKVMIQKNEKETKDCINDTNGNSVKNKVPILSCSNPSVQSPSIPDDTNKEPTTDTLGEATLDPTLLQPKEDQKALDERSVFIKNVRVYEYTLEVDELKQYFESCGAIERVTIIANKFTGQPKGFAYVQFKSKVAVANALLLNGKTWKGKVIEVALFVFFSHFIDLR</sequence>
<dbReference type="InterPro" id="IPR035979">
    <property type="entry name" value="RBD_domain_sf"/>
</dbReference>
<feature type="region of interest" description="Disordered" evidence="3">
    <location>
        <begin position="1"/>
        <end position="35"/>
    </location>
</feature>
<organism evidence="5 6">
    <name type="scientific">Reticulomyxa filosa</name>
    <dbReference type="NCBI Taxonomy" id="46433"/>
    <lineage>
        <taxon>Eukaryota</taxon>
        <taxon>Sar</taxon>
        <taxon>Rhizaria</taxon>
        <taxon>Retaria</taxon>
        <taxon>Foraminifera</taxon>
        <taxon>Monothalamids</taxon>
        <taxon>Reticulomyxidae</taxon>
        <taxon>Reticulomyxa</taxon>
    </lineage>
</organism>
<evidence type="ECO:0000313" key="5">
    <source>
        <dbReference type="EMBL" id="ETO34725.1"/>
    </source>
</evidence>
<evidence type="ECO:0000259" key="4">
    <source>
        <dbReference type="PROSITE" id="PS50102"/>
    </source>
</evidence>
<dbReference type="PANTHER" id="PTHR23236">
    <property type="entry name" value="EUKARYOTIC TRANSLATION INITIATION FACTOR 4B/4H"/>
    <property type="match status" value="1"/>
</dbReference>
<dbReference type="AlphaFoldDB" id="X6P858"/>
<feature type="compositionally biased region" description="Polar residues" evidence="3">
    <location>
        <begin position="16"/>
        <end position="26"/>
    </location>
</feature>
<feature type="region of interest" description="Disordered" evidence="3">
    <location>
        <begin position="77"/>
        <end position="111"/>
    </location>
</feature>
<keyword evidence="6" id="KW-1185">Reference proteome</keyword>
<name>X6P858_RETFI</name>
<feature type="domain" description="RRM" evidence="4">
    <location>
        <begin position="128"/>
        <end position="203"/>
    </location>
</feature>
<dbReference type="Proteomes" id="UP000023152">
    <property type="component" value="Unassembled WGS sequence"/>
</dbReference>
<dbReference type="OrthoDB" id="4726at2759"/>
<reference evidence="5 6" key="1">
    <citation type="journal article" date="2013" name="Curr. Biol.">
        <title>The Genome of the Foraminiferan Reticulomyxa filosa.</title>
        <authorList>
            <person name="Glockner G."/>
            <person name="Hulsmann N."/>
            <person name="Schleicher M."/>
            <person name="Noegel A.A."/>
            <person name="Eichinger L."/>
            <person name="Gallinger C."/>
            <person name="Pawlowski J."/>
            <person name="Sierra R."/>
            <person name="Euteneuer U."/>
            <person name="Pillet L."/>
            <person name="Moustafa A."/>
            <person name="Platzer M."/>
            <person name="Groth M."/>
            <person name="Szafranski K."/>
            <person name="Schliwa M."/>
        </authorList>
    </citation>
    <scope>NUCLEOTIDE SEQUENCE [LARGE SCALE GENOMIC DNA]</scope>
</reference>
<accession>X6P858</accession>
<dbReference type="PROSITE" id="PS50102">
    <property type="entry name" value="RRM"/>
    <property type="match status" value="1"/>
</dbReference>
<keyword evidence="1 2" id="KW-0694">RNA-binding</keyword>
<proteinExistence type="predicted"/>
<protein>
    <recommendedName>
        <fullName evidence="4">RRM domain-containing protein</fullName>
    </recommendedName>
</protein>
<evidence type="ECO:0000313" key="6">
    <source>
        <dbReference type="Proteomes" id="UP000023152"/>
    </source>
</evidence>
<dbReference type="InterPro" id="IPR000504">
    <property type="entry name" value="RRM_dom"/>
</dbReference>
<dbReference type="Pfam" id="PF00076">
    <property type="entry name" value="RRM_1"/>
    <property type="match status" value="1"/>
</dbReference>
<dbReference type="SUPFAM" id="SSF54928">
    <property type="entry name" value="RNA-binding domain, RBD"/>
    <property type="match status" value="1"/>
</dbReference>
<dbReference type="Gene3D" id="3.30.70.330">
    <property type="match status" value="1"/>
</dbReference>
<gene>
    <name evidence="5" type="ORF">RFI_02371</name>
</gene>
<evidence type="ECO:0000256" key="3">
    <source>
        <dbReference type="SAM" id="MobiDB-lite"/>
    </source>
</evidence>
<feature type="compositionally biased region" description="Polar residues" evidence="3">
    <location>
        <begin position="82"/>
        <end position="92"/>
    </location>
</feature>
<evidence type="ECO:0000256" key="1">
    <source>
        <dbReference type="ARBA" id="ARBA00022884"/>
    </source>
</evidence>
<evidence type="ECO:0000256" key="2">
    <source>
        <dbReference type="PROSITE-ProRule" id="PRU00176"/>
    </source>
</evidence>
<dbReference type="GO" id="GO:0008143">
    <property type="term" value="F:poly(A) binding"/>
    <property type="evidence" value="ECO:0007669"/>
    <property type="project" value="TreeGrafter"/>
</dbReference>
<dbReference type="EMBL" id="ASPP01002332">
    <property type="protein sequence ID" value="ETO34725.1"/>
    <property type="molecule type" value="Genomic_DNA"/>
</dbReference>
<dbReference type="InterPro" id="IPR012677">
    <property type="entry name" value="Nucleotide-bd_a/b_plait_sf"/>
</dbReference>
<dbReference type="SMART" id="SM00360">
    <property type="entry name" value="RRM"/>
    <property type="match status" value="1"/>
</dbReference>
<comment type="caution">
    <text evidence="5">The sequence shown here is derived from an EMBL/GenBank/DDBJ whole genome shotgun (WGS) entry which is preliminary data.</text>
</comment>